<sequence length="482" mass="54679">MRILLEHLTIRRAGLLIVLLTFGFLALEALSVGSLSSKPCTAPGTTQWGLLADDVYHLGLTEPSLYYGSLRNFTNVFPSSSPLKTSLLHSVDTYSSHPNSSLSFPSMVDNRLIFQTDKESKGTEATRSWTLKNQKWEYRFLDDAAAETWVKVWFDGTEIAHAWKVMKAGVLKADFLRYLLMLVHGGVYSDTDTVALRPIEQWGKLHPRLYTNGSLSSFDYSPDSEPSLILGIEVDVWKPGCGWIKKWPRPLQIAQWTLSSTPHHPIYLDAARRVSSTARKMEAWEKSRDEEVKLLEGLGDEASLRKAYELNKKLWTNMVSTLEWTGPAMFTDAVLAYLETQYDVTWPSLKSLTEPLRIGEILILPLAGFSPNADSDLRWSRPSSPQSSVLHLFRGSWKNMGKWKAFKRWLANRGGFIFALGMIITLFGMAIWIRLRMTEQQRTRASVVGDESVTDGYELVWDAQNDSFEEDQNAKNLWRVGN</sequence>
<dbReference type="Pfam" id="PF04488">
    <property type="entry name" value="Gly_transf_sug"/>
    <property type="match status" value="1"/>
</dbReference>
<feature type="transmembrane region" description="Helical" evidence="2">
    <location>
        <begin position="416"/>
        <end position="435"/>
    </location>
</feature>
<keyword evidence="2" id="KW-0812">Transmembrane</keyword>
<dbReference type="PANTHER" id="PTHR31834:SF1">
    <property type="entry name" value="INITIATION-SPECIFIC ALPHA-1,6-MANNOSYLTRANSFERASE"/>
    <property type="match status" value="1"/>
</dbReference>
<dbReference type="Gene3D" id="3.90.550.20">
    <property type="match status" value="1"/>
</dbReference>
<keyword evidence="2" id="KW-1133">Transmembrane helix</keyword>
<dbReference type="InterPro" id="IPR007577">
    <property type="entry name" value="GlycoTrfase_DXD_sugar-bd_CS"/>
</dbReference>
<evidence type="ECO:0000256" key="2">
    <source>
        <dbReference type="SAM" id="Phobius"/>
    </source>
</evidence>
<dbReference type="PANTHER" id="PTHR31834">
    <property type="entry name" value="INITIATION-SPECIFIC ALPHA-1,6-MANNOSYLTRANSFERASE"/>
    <property type="match status" value="1"/>
</dbReference>
<dbReference type="GO" id="GO:0000009">
    <property type="term" value="F:alpha-1,6-mannosyltransferase activity"/>
    <property type="evidence" value="ECO:0007669"/>
    <property type="project" value="InterPro"/>
</dbReference>
<reference evidence="3" key="1">
    <citation type="submission" date="2014-08" db="EMBL/GenBank/DDBJ databases">
        <authorList>
            <person name="Sharma Rahul"/>
            <person name="Thines Marco"/>
        </authorList>
    </citation>
    <scope>NUCLEOTIDE SEQUENCE</scope>
</reference>
<dbReference type="EMBL" id="LN483124">
    <property type="protein sequence ID" value="CED82636.1"/>
    <property type="molecule type" value="Genomic_DNA"/>
</dbReference>
<dbReference type="InterPro" id="IPR029044">
    <property type="entry name" value="Nucleotide-diphossugar_trans"/>
</dbReference>
<protein>
    <submittedName>
        <fullName evidence="3">OCH1</fullName>
    </submittedName>
</protein>
<proteinExistence type="inferred from homology"/>
<comment type="similarity">
    <text evidence="1">Belongs to the glycosyltransferase 32 family.</text>
</comment>
<organism evidence="3">
    <name type="scientific">Phaffia rhodozyma</name>
    <name type="common">Yeast</name>
    <name type="synonym">Xanthophyllomyces dendrorhous</name>
    <dbReference type="NCBI Taxonomy" id="264483"/>
    <lineage>
        <taxon>Eukaryota</taxon>
        <taxon>Fungi</taxon>
        <taxon>Dikarya</taxon>
        <taxon>Basidiomycota</taxon>
        <taxon>Agaricomycotina</taxon>
        <taxon>Tremellomycetes</taxon>
        <taxon>Cystofilobasidiales</taxon>
        <taxon>Mrakiaceae</taxon>
        <taxon>Phaffia</taxon>
    </lineage>
</organism>
<accession>A0A0F7SMI7</accession>
<name>A0A0F7SMI7_PHARH</name>
<dbReference type="AlphaFoldDB" id="A0A0F7SMI7"/>
<dbReference type="GO" id="GO:0000136">
    <property type="term" value="C:mannan polymerase complex"/>
    <property type="evidence" value="ECO:0007669"/>
    <property type="project" value="TreeGrafter"/>
</dbReference>
<dbReference type="SUPFAM" id="SSF53448">
    <property type="entry name" value="Nucleotide-diphospho-sugar transferases"/>
    <property type="match status" value="1"/>
</dbReference>
<dbReference type="InterPro" id="IPR039367">
    <property type="entry name" value="Och1-like"/>
</dbReference>
<dbReference type="GO" id="GO:0006487">
    <property type="term" value="P:protein N-linked glycosylation"/>
    <property type="evidence" value="ECO:0007669"/>
    <property type="project" value="TreeGrafter"/>
</dbReference>
<evidence type="ECO:0000313" key="3">
    <source>
        <dbReference type="EMBL" id="CED82636.1"/>
    </source>
</evidence>
<keyword evidence="2" id="KW-0472">Membrane</keyword>
<evidence type="ECO:0000256" key="1">
    <source>
        <dbReference type="ARBA" id="ARBA00009003"/>
    </source>
</evidence>